<reference evidence="1 2" key="1">
    <citation type="journal article" date="2011" name="PLoS Genet.">
        <title>Azospirillum genomes reveal transition of bacteria from aquatic to terrestrial environments.</title>
        <authorList>
            <person name="Wisniewski-Dye F."/>
            <person name="Borziak K."/>
            <person name="Khalsa-Moyers G."/>
            <person name="Alexandre G."/>
            <person name="Sukharnikov L.O."/>
            <person name="Wuichet K."/>
            <person name="Hurst G.B."/>
            <person name="McDonald W.H."/>
            <person name="Robertson J.S."/>
            <person name="Barbe V."/>
            <person name="Calteau A."/>
            <person name="Rouy Z."/>
            <person name="Mangenot S."/>
            <person name="Prigent-Combaret C."/>
            <person name="Normand P."/>
            <person name="Boyer M."/>
            <person name="Siguier P."/>
            <person name="Dessaux Y."/>
            <person name="Elmerich C."/>
            <person name="Condemine G."/>
            <person name="Krishnen G."/>
            <person name="Kennedy I."/>
            <person name="Paterson A.H."/>
            <person name="Gonzalez V."/>
            <person name="Mavingui P."/>
            <person name="Zhulin I.B."/>
        </authorList>
    </citation>
    <scope>NUCLEOTIDE SEQUENCE [LARGE SCALE GENOMIC DNA]</scope>
    <source>
        <strain evidence="1 2">Sp245</strain>
    </source>
</reference>
<dbReference type="Proteomes" id="UP000007319">
    <property type="component" value="Chromosome"/>
</dbReference>
<protein>
    <submittedName>
        <fullName evidence="1">Uncharacterized protein</fullName>
    </submittedName>
</protein>
<sequence>MRRRIGPFAFPARPTSRCSGLRTGFRAPGKKHSANAAYSHCSPRAMGLYTRSTATLATAAPTGPESSSAW</sequence>
<proteinExistence type="predicted"/>
<keyword evidence="2" id="KW-1185">Reference proteome</keyword>
<dbReference type="EMBL" id="HE577327">
    <property type="protein sequence ID" value="CCC99002.1"/>
    <property type="molecule type" value="Genomic_DNA"/>
</dbReference>
<evidence type="ECO:0000313" key="1">
    <source>
        <dbReference type="EMBL" id="CCC99002.1"/>
    </source>
</evidence>
<gene>
    <name evidence="1" type="ORF">AZOBR_180072</name>
</gene>
<name>A0A9P1NN90_9PROT</name>
<evidence type="ECO:0000313" key="2">
    <source>
        <dbReference type="Proteomes" id="UP000007319"/>
    </source>
</evidence>
<dbReference type="KEGG" id="abs:AZOBR_180072"/>
<accession>A0A9P1NN90</accession>
<organism evidence="1 2">
    <name type="scientific">Azospirillum baldaniorum</name>
    <dbReference type="NCBI Taxonomy" id="1064539"/>
    <lineage>
        <taxon>Bacteria</taxon>
        <taxon>Pseudomonadati</taxon>
        <taxon>Pseudomonadota</taxon>
        <taxon>Alphaproteobacteria</taxon>
        <taxon>Rhodospirillales</taxon>
        <taxon>Azospirillaceae</taxon>
        <taxon>Azospirillum</taxon>
    </lineage>
</organism>
<dbReference type="AlphaFoldDB" id="A0A9P1NN90"/>